<evidence type="ECO:0008006" key="4">
    <source>
        <dbReference type="Google" id="ProtNLM"/>
    </source>
</evidence>
<keyword evidence="3" id="KW-1185">Reference proteome</keyword>
<gene>
    <name evidence="2" type="ORF">GCM10007890_00730</name>
</gene>
<evidence type="ECO:0000256" key="1">
    <source>
        <dbReference type="SAM" id="SignalP"/>
    </source>
</evidence>
<evidence type="ECO:0000313" key="3">
    <source>
        <dbReference type="Proteomes" id="UP001157440"/>
    </source>
</evidence>
<feature type="chain" id="PRO_5041338121" description="Lysozyme inhibitor LprI N-terminal domain-containing protein" evidence="1">
    <location>
        <begin position="26"/>
        <end position="134"/>
    </location>
</feature>
<proteinExistence type="predicted"/>
<reference evidence="3" key="1">
    <citation type="journal article" date="2019" name="Int. J. Syst. Evol. Microbiol.">
        <title>The Global Catalogue of Microorganisms (GCM) 10K type strain sequencing project: providing services to taxonomists for standard genome sequencing and annotation.</title>
        <authorList>
            <consortium name="The Broad Institute Genomics Platform"/>
            <consortium name="The Broad Institute Genome Sequencing Center for Infectious Disease"/>
            <person name="Wu L."/>
            <person name="Ma J."/>
        </authorList>
    </citation>
    <scope>NUCLEOTIDE SEQUENCE [LARGE SCALE GENOMIC DNA]</scope>
    <source>
        <strain evidence="3">NBRC 103632</strain>
    </source>
</reference>
<evidence type="ECO:0000313" key="2">
    <source>
        <dbReference type="EMBL" id="GLS68062.1"/>
    </source>
</evidence>
<comment type="caution">
    <text evidence="2">The sequence shown here is derived from an EMBL/GenBank/DDBJ whole genome shotgun (WGS) entry which is preliminary data.</text>
</comment>
<feature type="signal peptide" evidence="1">
    <location>
        <begin position="1"/>
        <end position="25"/>
    </location>
</feature>
<keyword evidence="1" id="KW-0732">Signal</keyword>
<dbReference type="RefSeq" id="WP_238199255.1">
    <property type="nucleotide sequence ID" value="NZ_BPQZ01000033.1"/>
</dbReference>
<dbReference type="EMBL" id="BSPL01000002">
    <property type="protein sequence ID" value="GLS68062.1"/>
    <property type="molecule type" value="Genomic_DNA"/>
</dbReference>
<sequence>MSAATRRAALGAILAAPLASVPAEAIVPAPGQSDLAHACEWASDHWHSISPRCRAENWDDDKLDAEMDLYDEVFERALAEPSATLADLKAKARLCLTDFEAHAFPFRNPEDNSEPDDGTKMVLMVLREVIKLCA</sequence>
<accession>A0AA37T9X8</accession>
<protein>
    <recommendedName>
        <fullName evidence="4">Lysozyme inhibitor LprI N-terminal domain-containing protein</fullName>
    </recommendedName>
</protein>
<organism evidence="2 3">
    <name type="scientific">Methylobacterium tardum</name>
    <dbReference type="NCBI Taxonomy" id="374432"/>
    <lineage>
        <taxon>Bacteria</taxon>
        <taxon>Pseudomonadati</taxon>
        <taxon>Pseudomonadota</taxon>
        <taxon>Alphaproteobacteria</taxon>
        <taxon>Hyphomicrobiales</taxon>
        <taxon>Methylobacteriaceae</taxon>
        <taxon>Methylobacterium</taxon>
    </lineage>
</organism>
<dbReference type="Proteomes" id="UP001157440">
    <property type="component" value="Unassembled WGS sequence"/>
</dbReference>
<dbReference type="AlphaFoldDB" id="A0AA37T9X8"/>
<name>A0AA37T9X8_9HYPH</name>